<comment type="caution">
    <text evidence="6">The sequence shown here is derived from an EMBL/GenBank/DDBJ whole genome shotgun (WGS) entry which is preliminary data.</text>
</comment>
<dbReference type="PANTHER" id="PTHR11502">
    <property type="entry name" value="40S RIBOSOMAL PROTEIN S6"/>
    <property type="match status" value="1"/>
</dbReference>
<dbReference type="NCBIfam" id="NF003294">
    <property type="entry name" value="PRK04290.1-3"/>
    <property type="match status" value="1"/>
</dbReference>
<dbReference type="InterPro" id="IPR001377">
    <property type="entry name" value="Ribosomal_eS6"/>
</dbReference>
<evidence type="ECO:0000313" key="6">
    <source>
        <dbReference type="EMBL" id="KON30730.1"/>
    </source>
</evidence>
<dbReference type="InterPro" id="IPR020924">
    <property type="entry name" value="Ribosomal_eS6_arc"/>
</dbReference>
<evidence type="ECO:0000256" key="2">
    <source>
        <dbReference type="ARBA" id="ARBA00022980"/>
    </source>
</evidence>
<dbReference type="GO" id="GO:0006412">
    <property type="term" value="P:translation"/>
    <property type="evidence" value="ECO:0007669"/>
    <property type="project" value="UniProtKB-UniRule"/>
</dbReference>
<proteinExistence type="inferred from homology"/>
<gene>
    <name evidence="4" type="primary">rps6e</name>
    <name evidence="6" type="ORF">AC482_03200</name>
</gene>
<evidence type="ECO:0000313" key="7">
    <source>
        <dbReference type="Proteomes" id="UP000037210"/>
    </source>
</evidence>
<organism evidence="6 7">
    <name type="scientific">miscellaneous Crenarchaeota group-15 archaeon DG-45</name>
    <dbReference type="NCBI Taxonomy" id="1685127"/>
    <lineage>
        <taxon>Archaea</taxon>
        <taxon>Candidatus Bathyarchaeota</taxon>
        <taxon>MCG-15</taxon>
    </lineage>
</organism>
<dbReference type="Pfam" id="PF01092">
    <property type="entry name" value="Ribosomal_S6e"/>
    <property type="match status" value="1"/>
</dbReference>
<dbReference type="AlphaFoldDB" id="A0A0M0BQS8"/>
<evidence type="ECO:0000256" key="4">
    <source>
        <dbReference type="HAMAP-Rule" id="MF_00512"/>
    </source>
</evidence>
<name>A0A0M0BQS8_9ARCH</name>
<dbReference type="GO" id="GO:0005840">
    <property type="term" value="C:ribosome"/>
    <property type="evidence" value="ECO:0007669"/>
    <property type="project" value="UniProtKB-KW"/>
</dbReference>
<keyword evidence="2 4" id="KW-0689">Ribosomal protein</keyword>
<dbReference type="PROSITE" id="PS00578">
    <property type="entry name" value="RIBOSOMAL_S6E"/>
    <property type="match status" value="1"/>
</dbReference>
<dbReference type="EMBL" id="LFWZ01000023">
    <property type="protein sequence ID" value="KON30730.1"/>
    <property type="molecule type" value="Genomic_DNA"/>
</dbReference>
<keyword evidence="3 4" id="KW-0687">Ribonucleoprotein</keyword>
<dbReference type="GO" id="GO:0003735">
    <property type="term" value="F:structural constituent of ribosome"/>
    <property type="evidence" value="ECO:0007669"/>
    <property type="project" value="InterPro"/>
</dbReference>
<feature type="region of interest" description="Disordered" evidence="5">
    <location>
        <begin position="111"/>
        <end position="130"/>
    </location>
</feature>
<evidence type="ECO:0000256" key="1">
    <source>
        <dbReference type="ARBA" id="ARBA00009312"/>
    </source>
</evidence>
<comment type="similarity">
    <text evidence="1 4">Belongs to the eukaryotic ribosomal protein eS6 family.</text>
</comment>
<dbReference type="GO" id="GO:1990904">
    <property type="term" value="C:ribonucleoprotein complex"/>
    <property type="evidence" value="ECO:0007669"/>
    <property type="project" value="UniProtKB-KW"/>
</dbReference>
<accession>A0A0M0BQS8</accession>
<protein>
    <recommendedName>
        <fullName evidence="4">Small ribosomal subunit protein eS6</fullName>
    </recommendedName>
</protein>
<evidence type="ECO:0000256" key="3">
    <source>
        <dbReference type="ARBA" id="ARBA00023274"/>
    </source>
</evidence>
<dbReference type="SMART" id="SM01405">
    <property type="entry name" value="Ribosomal_S6e"/>
    <property type="match status" value="1"/>
</dbReference>
<dbReference type="Proteomes" id="UP000037210">
    <property type="component" value="Unassembled WGS sequence"/>
</dbReference>
<dbReference type="HAMAP" id="MF_00512">
    <property type="entry name" value="Ribosomal_eS6"/>
    <property type="match status" value="1"/>
</dbReference>
<evidence type="ECO:0000256" key="5">
    <source>
        <dbReference type="SAM" id="MobiDB-lite"/>
    </source>
</evidence>
<dbReference type="InterPro" id="IPR018282">
    <property type="entry name" value="Ribosomal_eS6_CS"/>
</dbReference>
<sequence length="130" mass="13931">MPVLIVSDPETGGSQRVEIEDARISPLVGRRIGEVLDGAVANLPGHRIQLTGGCDRDGIPMRPDVHGGAKAQIILSGGIGFNPRKRGERKRKTVRGNTVTADTAFLNFKIVEKPRRRSGRSGEAAEPPSD</sequence>
<reference evidence="6 7" key="1">
    <citation type="submission" date="2015-06" db="EMBL/GenBank/DDBJ databases">
        <title>New insights into the roles of widespread benthic archaea in carbon and nitrogen cycling.</title>
        <authorList>
            <person name="Lazar C.S."/>
            <person name="Baker B.J."/>
            <person name="Seitz K.W."/>
            <person name="Hyde A.S."/>
            <person name="Dick G.J."/>
            <person name="Hinrichs K.-U."/>
            <person name="Teske A.P."/>
        </authorList>
    </citation>
    <scope>NUCLEOTIDE SEQUENCE [LARGE SCALE GENOMIC DNA]</scope>
    <source>
        <strain evidence="6">DG-45</strain>
    </source>
</reference>